<dbReference type="InterPro" id="IPR036621">
    <property type="entry name" value="Anticodon-bd_dom_sf"/>
</dbReference>
<dbReference type="Proteomes" id="UP000541610">
    <property type="component" value="Unassembled WGS sequence"/>
</dbReference>
<dbReference type="GO" id="GO:0006427">
    <property type="term" value="P:histidyl-tRNA aminoacylation"/>
    <property type="evidence" value="ECO:0007669"/>
    <property type="project" value="TreeGrafter"/>
</dbReference>
<evidence type="ECO:0000256" key="1">
    <source>
        <dbReference type="ARBA" id="ARBA00008226"/>
    </source>
</evidence>
<dbReference type="OrthoDB" id="1906957at2759"/>
<dbReference type="GO" id="GO:0004821">
    <property type="term" value="F:histidine-tRNA ligase activity"/>
    <property type="evidence" value="ECO:0007669"/>
    <property type="project" value="UniProtKB-EC"/>
</dbReference>
<feature type="domain" description="Class II Histidinyl-tRNA synthetase (HisRS)-like catalytic core" evidence="7">
    <location>
        <begin position="33"/>
        <end position="102"/>
    </location>
</feature>
<name>A0A7J6PA96_PEROL</name>
<gene>
    <name evidence="8" type="ORF">FOZ60_012005</name>
</gene>
<evidence type="ECO:0000313" key="8">
    <source>
        <dbReference type="EMBL" id="KAF4693015.1"/>
    </source>
</evidence>
<dbReference type="Pfam" id="PF13393">
    <property type="entry name" value="tRNA-synt_His"/>
    <property type="match status" value="2"/>
</dbReference>
<dbReference type="EMBL" id="JABANP010000051">
    <property type="protein sequence ID" value="KAF4693015.1"/>
    <property type="molecule type" value="Genomic_DNA"/>
</dbReference>
<accession>A0A7J6PA96</accession>
<feature type="domain" description="Anticodon-binding" evidence="6">
    <location>
        <begin position="388"/>
        <end position="461"/>
    </location>
</feature>
<evidence type="ECO:0000259" key="7">
    <source>
        <dbReference type="Pfam" id="PF13393"/>
    </source>
</evidence>
<comment type="catalytic activity">
    <reaction evidence="5">
        <text>tRNA(His) + L-histidine + ATP = L-histidyl-tRNA(His) + AMP + diphosphate + H(+)</text>
        <dbReference type="Rhea" id="RHEA:17313"/>
        <dbReference type="Rhea" id="RHEA-COMP:9665"/>
        <dbReference type="Rhea" id="RHEA-COMP:9689"/>
        <dbReference type="ChEBI" id="CHEBI:15378"/>
        <dbReference type="ChEBI" id="CHEBI:30616"/>
        <dbReference type="ChEBI" id="CHEBI:33019"/>
        <dbReference type="ChEBI" id="CHEBI:57595"/>
        <dbReference type="ChEBI" id="CHEBI:78442"/>
        <dbReference type="ChEBI" id="CHEBI:78527"/>
        <dbReference type="ChEBI" id="CHEBI:456215"/>
        <dbReference type="EC" id="6.1.1.21"/>
    </reaction>
</comment>
<evidence type="ECO:0000259" key="6">
    <source>
        <dbReference type="Pfam" id="PF03129"/>
    </source>
</evidence>
<dbReference type="CDD" id="cd00773">
    <property type="entry name" value="HisRS-like_core"/>
    <property type="match status" value="1"/>
</dbReference>
<organism evidence="8 9">
    <name type="scientific">Perkinsus olseni</name>
    <name type="common">Perkinsus atlanticus</name>
    <dbReference type="NCBI Taxonomy" id="32597"/>
    <lineage>
        <taxon>Eukaryota</taxon>
        <taxon>Sar</taxon>
        <taxon>Alveolata</taxon>
        <taxon>Perkinsozoa</taxon>
        <taxon>Perkinsea</taxon>
        <taxon>Perkinsida</taxon>
        <taxon>Perkinsidae</taxon>
        <taxon>Perkinsus</taxon>
    </lineage>
</organism>
<dbReference type="Gene3D" id="3.30.930.10">
    <property type="entry name" value="Bira Bifunctional Protein, Domain 2"/>
    <property type="match status" value="1"/>
</dbReference>
<dbReference type="Pfam" id="PF03129">
    <property type="entry name" value="HGTP_anticodon"/>
    <property type="match status" value="1"/>
</dbReference>
<dbReference type="InterPro" id="IPR004516">
    <property type="entry name" value="HisRS/HisZ"/>
</dbReference>
<dbReference type="PANTHER" id="PTHR43707:SF1">
    <property type="entry name" value="HISTIDINE--TRNA LIGASE, MITOCHONDRIAL-RELATED"/>
    <property type="match status" value="1"/>
</dbReference>
<keyword evidence="3" id="KW-0547">Nucleotide-binding</keyword>
<evidence type="ECO:0000256" key="2">
    <source>
        <dbReference type="ARBA" id="ARBA00012815"/>
    </source>
</evidence>
<reference evidence="8 9" key="1">
    <citation type="submission" date="2020-04" db="EMBL/GenBank/DDBJ databases">
        <title>Perkinsus olseni comparative genomics.</title>
        <authorList>
            <person name="Bogema D.R."/>
        </authorList>
    </citation>
    <scope>NUCLEOTIDE SEQUENCE [LARGE SCALE GENOMIC DNA]</scope>
    <source>
        <strain evidence="8">00978-12</strain>
    </source>
</reference>
<evidence type="ECO:0000256" key="5">
    <source>
        <dbReference type="ARBA" id="ARBA00047639"/>
    </source>
</evidence>
<dbReference type="AlphaFoldDB" id="A0A7J6PA96"/>
<proteinExistence type="inferred from homology"/>
<feature type="domain" description="Class II Histidinyl-tRNA synthetase (HisRS)-like catalytic core" evidence="7">
    <location>
        <begin position="136"/>
        <end position="355"/>
    </location>
</feature>
<dbReference type="InterPro" id="IPR041715">
    <property type="entry name" value="HisRS-like_core"/>
</dbReference>
<dbReference type="SUPFAM" id="SSF52954">
    <property type="entry name" value="Class II aaRS ABD-related"/>
    <property type="match status" value="1"/>
</dbReference>
<comment type="caution">
    <text evidence="8">The sequence shown here is derived from an EMBL/GenBank/DDBJ whole genome shotgun (WGS) entry which is preliminary data.</text>
</comment>
<protein>
    <recommendedName>
        <fullName evidence="2">histidine--tRNA ligase</fullName>
        <ecNumber evidence="2">6.1.1.21</ecNumber>
    </recommendedName>
    <alternativeName>
        <fullName evidence="4">Histidyl-tRNA synthetase</fullName>
    </alternativeName>
</protein>
<evidence type="ECO:0000256" key="3">
    <source>
        <dbReference type="ARBA" id="ARBA00022741"/>
    </source>
</evidence>
<dbReference type="SUPFAM" id="SSF55681">
    <property type="entry name" value="Class II aaRS and biotin synthetases"/>
    <property type="match status" value="1"/>
</dbReference>
<comment type="similarity">
    <text evidence="1">Belongs to the class-II aminoacyl-tRNA synthetase family.</text>
</comment>
<dbReference type="PANTHER" id="PTHR43707">
    <property type="entry name" value="HISTIDYL-TRNA SYNTHETASE"/>
    <property type="match status" value="1"/>
</dbReference>
<evidence type="ECO:0000256" key="4">
    <source>
        <dbReference type="ARBA" id="ARBA00030619"/>
    </source>
</evidence>
<dbReference type="InterPro" id="IPR004154">
    <property type="entry name" value="Anticodon-bd"/>
</dbReference>
<dbReference type="GO" id="GO:0000166">
    <property type="term" value="F:nucleotide binding"/>
    <property type="evidence" value="ECO:0007669"/>
    <property type="project" value="UniProtKB-KW"/>
</dbReference>
<dbReference type="EC" id="6.1.1.21" evidence="2"/>
<dbReference type="Gene3D" id="3.40.50.800">
    <property type="entry name" value="Anticodon-binding domain"/>
    <property type="match status" value="1"/>
</dbReference>
<evidence type="ECO:0000313" key="9">
    <source>
        <dbReference type="Proteomes" id="UP000541610"/>
    </source>
</evidence>
<sequence>MQYTDAGDTDFVLEATVGVYLVQIWVGMELNWLFSQWRAVSTQYGFSEYDAPVLENEDLYKRKAGEEIVEQMYNFVDREDHRVTLRPEMTPTLARMVLSRVRMSAEGSHNATAQMAEMLPPPNTSSGITVPAHQVLPLKWFSIPQCWRFETTQRGRKREHYQWNCDIVGISDITAELELLATMVGFFKKVGLTSADVGIKVNSRAILQSVLKASGVGADEFAKVCVVVDKIDKVGREEVVRQMVEDITLQIGVAEHVVDVTTAASIEEFKTLAGENCTEGVADIERLFEFAKNYGIADWLVFDASVVRGLAYYTGIVWEAFDRKGELRAIAGGGRYDRLLSLYGAPSEIPCVGFGFGDCVIYELLLERGLLPDIPHRVDFVVAAYKGMYGQALEVAAGLRSGGATVDMMLEAGKRVDKQFRYADRVGADKIAFVAPSEWEAGKVRIKDLRTGDSEARVQIDIPVSDLANAKSYFDEQKADGAIEEPALRHGCSALHSYHTLAGPADSRGDGVPGNDVTLVAVTCGEATASVLPRVARSDFPLEKTSCCGAFSQPSKLTQGVSEYVALRRPTRRIMKSPEVHPNIKPKLSEYRISVMANGQVTMVRPYPKKLNKSLPDEKMDKHTKRFGYRGEDVMRWRNVEYKWEYKSSYKPNRHSLWAGSMERIVRDPVTKKVVKEKIPLDLRWS</sequence>
<dbReference type="InterPro" id="IPR045864">
    <property type="entry name" value="aa-tRNA-synth_II/BPL/LPL"/>
</dbReference>
<dbReference type="GO" id="GO:0005737">
    <property type="term" value="C:cytoplasm"/>
    <property type="evidence" value="ECO:0007669"/>
    <property type="project" value="InterPro"/>
</dbReference>